<dbReference type="EC" id="6.2.1.3" evidence="9"/>
<keyword evidence="8" id="KW-0472">Membrane</keyword>
<evidence type="ECO:0000256" key="12">
    <source>
        <dbReference type="SAM" id="MobiDB-lite"/>
    </source>
</evidence>
<evidence type="ECO:0000256" key="7">
    <source>
        <dbReference type="ARBA" id="ARBA00022842"/>
    </source>
</evidence>
<evidence type="ECO:0000259" key="14">
    <source>
        <dbReference type="Pfam" id="PF13193"/>
    </source>
</evidence>
<dbReference type="Pfam" id="PF00501">
    <property type="entry name" value="AMP-binding"/>
    <property type="match status" value="1"/>
</dbReference>
<dbReference type="InterPro" id="IPR025110">
    <property type="entry name" value="AMP-bd_C"/>
</dbReference>
<evidence type="ECO:0000256" key="1">
    <source>
        <dbReference type="ARBA" id="ARBA00001946"/>
    </source>
</evidence>
<dbReference type="Gene3D" id="3.40.50.12780">
    <property type="entry name" value="N-terminal domain of ligase-like"/>
    <property type="match status" value="1"/>
</dbReference>
<dbReference type="PROSITE" id="PS00455">
    <property type="entry name" value="AMP_BINDING"/>
    <property type="match status" value="1"/>
</dbReference>
<dbReference type="InterPro" id="IPR050237">
    <property type="entry name" value="ATP-dep_AMP-bd_enzyme"/>
</dbReference>
<dbReference type="Pfam" id="PF13193">
    <property type="entry name" value="AMP-binding_C"/>
    <property type="match status" value="1"/>
</dbReference>
<dbReference type="CDD" id="cd05936">
    <property type="entry name" value="FC-FACS_FadD_like"/>
    <property type="match status" value="1"/>
</dbReference>
<dbReference type="FunFam" id="3.30.300.30:FF:000006">
    <property type="entry name" value="Long-chain-fatty-acid--CoA ligase FadD"/>
    <property type="match status" value="1"/>
</dbReference>
<dbReference type="Gene3D" id="3.30.300.30">
    <property type="match status" value="1"/>
</dbReference>
<evidence type="ECO:0000313" key="15">
    <source>
        <dbReference type="EMBL" id="ADX47956.1"/>
    </source>
</evidence>
<evidence type="ECO:0000256" key="6">
    <source>
        <dbReference type="ARBA" id="ARBA00022840"/>
    </source>
</evidence>
<evidence type="ECO:0000259" key="13">
    <source>
        <dbReference type="Pfam" id="PF00501"/>
    </source>
</evidence>
<dbReference type="Proteomes" id="UP000002482">
    <property type="component" value="Chromosome"/>
</dbReference>
<dbReference type="InterPro" id="IPR045851">
    <property type="entry name" value="AMP-bd_C_sf"/>
</dbReference>
<comment type="pathway">
    <text evidence="3">Lipid metabolism; fatty acid beta-oxidation.</text>
</comment>
<evidence type="ECO:0000256" key="2">
    <source>
        <dbReference type="ARBA" id="ARBA00004170"/>
    </source>
</evidence>
<dbReference type="InterPro" id="IPR042099">
    <property type="entry name" value="ANL_N_sf"/>
</dbReference>
<evidence type="ECO:0000256" key="9">
    <source>
        <dbReference type="ARBA" id="ARBA00026121"/>
    </source>
</evidence>
<dbReference type="HOGENOM" id="CLU_000022_59_9_4"/>
<comment type="subcellular location">
    <subcellularLocation>
        <location evidence="2">Membrane</location>
        <topology evidence="2">Peripheral membrane protein</topology>
    </subcellularLocation>
</comment>
<dbReference type="GO" id="GO:0016020">
    <property type="term" value="C:membrane"/>
    <property type="evidence" value="ECO:0007669"/>
    <property type="project" value="UniProtKB-SubCell"/>
</dbReference>
<accession>F0Q4C6</accession>
<dbReference type="SUPFAM" id="SSF56801">
    <property type="entry name" value="Acetyl-CoA synthetase-like"/>
    <property type="match status" value="1"/>
</dbReference>
<dbReference type="GO" id="GO:0005524">
    <property type="term" value="F:ATP binding"/>
    <property type="evidence" value="ECO:0007669"/>
    <property type="project" value="UniProtKB-KW"/>
</dbReference>
<keyword evidence="5" id="KW-0547">Nucleotide-binding</keyword>
<evidence type="ECO:0000256" key="11">
    <source>
        <dbReference type="ARBA" id="ARBA00042773"/>
    </source>
</evidence>
<feature type="domain" description="AMP-dependent synthetase/ligase" evidence="13">
    <location>
        <begin position="80"/>
        <end position="477"/>
    </location>
</feature>
<dbReference type="GO" id="GO:0004467">
    <property type="term" value="F:long-chain fatty acid-CoA ligase activity"/>
    <property type="evidence" value="ECO:0007669"/>
    <property type="project" value="UniProtKB-EC"/>
</dbReference>
<name>F0Q4C6_PARA1</name>
<dbReference type="InterPro" id="IPR000873">
    <property type="entry name" value="AMP-dep_synth/lig_dom"/>
</dbReference>
<evidence type="ECO:0000256" key="10">
    <source>
        <dbReference type="ARBA" id="ARBA00039545"/>
    </source>
</evidence>
<keyword evidence="16" id="KW-1185">Reference proteome</keyword>
<keyword evidence="6" id="KW-0067">ATP-binding</keyword>
<feature type="domain" description="AMP-binding enzyme C-terminal" evidence="14">
    <location>
        <begin position="528"/>
        <end position="602"/>
    </location>
</feature>
<evidence type="ECO:0000256" key="5">
    <source>
        <dbReference type="ARBA" id="ARBA00022741"/>
    </source>
</evidence>
<dbReference type="PANTHER" id="PTHR43767">
    <property type="entry name" value="LONG-CHAIN-FATTY-ACID--COA LIGASE"/>
    <property type="match status" value="1"/>
</dbReference>
<evidence type="ECO:0000256" key="4">
    <source>
        <dbReference type="ARBA" id="ARBA00022598"/>
    </source>
</evidence>
<evidence type="ECO:0000313" key="16">
    <source>
        <dbReference type="Proteomes" id="UP000002482"/>
    </source>
</evidence>
<dbReference type="PANTHER" id="PTHR43767:SF8">
    <property type="entry name" value="LONG-CHAIN-FATTY-ACID--COA LIGASE"/>
    <property type="match status" value="1"/>
</dbReference>
<evidence type="ECO:0000256" key="8">
    <source>
        <dbReference type="ARBA" id="ARBA00023136"/>
    </source>
</evidence>
<dbReference type="InterPro" id="IPR020845">
    <property type="entry name" value="AMP-binding_CS"/>
</dbReference>
<gene>
    <name evidence="15" type="ordered locus">Acav_4066</name>
</gene>
<protein>
    <recommendedName>
        <fullName evidence="10">Long-chain-fatty-acid--CoA ligase</fullName>
        <ecNumber evidence="9">6.2.1.3</ecNumber>
    </recommendedName>
    <alternativeName>
        <fullName evidence="11">Long-chain acyl-CoA synthetase</fullName>
    </alternativeName>
</protein>
<comment type="cofactor">
    <cofactor evidence="1">
        <name>Mg(2+)</name>
        <dbReference type="ChEBI" id="CHEBI:18420"/>
    </cofactor>
</comment>
<dbReference type="AlphaFoldDB" id="F0Q4C6"/>
<dbReference type="EMBL" id="CP002521">
    <property type="protein sequence ID" value="ADX47956.1"/>
    <property type="molecule type" value="Genomic_DNA"/>
</dbReference>
<evidence type="ECO:0000256" key="3">
    <source>
        <dbReference type="ARBA" id="ARBA00005005"/>
    </source>
</evidence>
<proteinExistence type="predicted"/>
<feature type="region of interest" description="Disordered" evidence="12">
    <location>
        <begin position="1"/>
        <end position="50"/>
    </location>
</feature>
<keyword evidence="7" id="KW-0460">Magnesium</keyword>
<reference evidence="15" key="1">
    <citation type="submission" date="2011-02" db="EMBL/GenBank/DDBJ databases">
        <title>Complete sequence of Acidovorax avenae subsp. avenae ATCC 19860.</title>
        <authorList>
            <consortium name="US DOE Joint Genome Institute"/>
            <person name="Lucas S."/>
            <person name="Copeland A."/>
            <person name="Lapidus A."/>
            <person name="Cheng J.-F."/>
            <person name="Goodwin L."/>
            <person name="Pitluck S."/>
            <person name="Chertkov O."/>
            <person name="Held B."/>
            <person name="Detter J.C."/>
            <person name="Han C."/>
            <person name="Tapia R."/>
            <person name="Land M."/>
            <person name="Hauser L."/>
            <person name="Kyrpides N."/>
            <person name="Ivanova N."/>
            <person name="Ovchinnikova G."/>
            <person name="Pagani I."/>
            <person name="Gordon S."/>
            <person name="Woyke T."/>
        </authorList>
    </citation>
    <scope>NUCLEOTIDE SEQUENCE</scope>
    <source>
        <strain evidence="15">ATCC 19860</strain>
    </source>
</reference>
<dbReference type="KEGG" id="aaa:Acav_4066"/>
<keyword evidence="4 15" id="KW-0436">Ligase</keyword>
<sequence>MHEPPGPGTDPMDRRAGVSTIASSPRQSALAPLQCRINRPPPGGARKEDESMDRIWLKNYPPGVPHEVDPESYRSVAHLLEESLRRHAGHPFSVCMEQWMDYAELDRLSTRLGAWLQAQGLAQGARVAIMLPNVPQFAVAMAAVLRAGYTCVNVNPLYTPRELEHQLRDSGAEAIVILENFARTFSEVVERTAVKHVVLTALGDLLGPVRGRWITFAVRHLARMVPAFDLPLSDGRRVTTLPAALAEGARHTLAPSTATLDSAAFLQYTGGTTGLSKGAVLTHRNIVAATLQAEAWFTPALSRIGDVRQANSIAALPLYHIFALTLCLLAIRQGSHLTLIPNPRDIPKFVAVLKKRPFHLMPAVNTLFNALLQNAEFRALDFSHLCVSQAGGMAASESTARQWQKVTGNTMIEGWGMSETCAIGTNNPVDNREFTGTIGLPLPGIDIAIKDDAGLSLPVGQSGEICIRGPNVMAGYYQQPEENARAFTADGFLRTGDIGVMDAEGYTRIIDRKKDMILVSGFNVFPNELEQVIALCPGVLECAAVGVPDEKQGEAIKVFVVRSDPALTEDAVARYCHEHLTGYKCPRHIEFRDALPKTNVGKILRRELRAPAP</sequence>
<organism evidence="15 16">
    <name type="scientific">Paracidovorax avenae (strain ATCC 19860 / DSM 7227 / CCUG 15838 / JCM 20985 / LMG 2117 / NCPPB 1011)</name>
    <name type="common">Acidovorax avenae</name>
    <dbReference type="NCBI Taxonomy" id="643561"/>
    <lineage>
        <taxon>Bacteria</taxon>
        <taxon>Pseudomonadati</taxon>
        <taxon>Pseudomonadota</taxon>
        <taxon>Betaproteobacteria</taxon>
        <taxon>Burkholderiales</taxon>
        <taxon>Comamonadaceae</taxon>
        <taxon>Paracidovorax</taxon>
    </lineage>
</organism>